<accession>A0A1T4Q3F4</accession>
<dbReference type="Pfam" id="PF01048">
    <property type="entry name" value="PNP_UDP_1"/>
    <property type="match status" value="1"/>
</dbReference>
<sequence length="211" mass="24096">MRIGVVCSVNNEIEFLLDEMEHLTEEKIADFLFYKGEIKGKKIVLAYLYNREKKNIQVLAEMLIQEFQVQHLIGVGFSGAIAYSLSPLAVVIGEKYKIENSEATFSADEKLVQIFKKVYPSSEIGCIYTKEQFLTDIEEKRKIWELGAIAVDMESAFLAEIACNYQIPFISVRIITDFANDTAVKTFQNYENLAAEKSVDILIEGLKSRYY</sequence>
<reference evidence="2 3" key="1">
    <citation type="submission" date="2017-02" db="EMBL/GenBank/DDBJ databases">
        <authorList>
            <person name="Peterson S.W."/>
        </authorList>
    </citation>
    <scope>NUCLEOTIDE SEQUENCE [LARGE SCALE GENOMIC DNA]</scope>
    <source>
        <strain evidence="2 3">ATCC BAA-1030</strain>
    </source>
</reference>
<dbReference type="SUPFAM" id="SSF53167">
    <property type="entry name" value="Purine and uridine phosphorylases"/>
    <property type="match status" value="1"/>
</dbReference>
<dbReference type="OrthoDB" id="9792278at2"/>
<name>A0A1T4Q3F4_9ENTE</name>
<dbReference type="STRING" id="263852.SAMN02745116_02046"/>
<protein>
    <submittedName>
        <fullName evidence="2">Phosphorylase superfamily protein</fullName>
    </submittedName>
</protein>
<dbReference type="Proteomes" id="UP000190328">
    <property type="component" value="Unassembled WGS sequence"/>
</dbReference>
<dbReference type="PANTHER" id="PTHR46832:SF1">
    <property type="entry name" value="5'-METHYLTHIOADENOSINE_S-ADENOSYLHOMOCYSTEINE NUCLEOSIDASE"/>
    <property type="match status" value="1"/>
</dbReference>
<dbReference type="GO" id="GO:0009116">
    <property type="term" value="P:nucleoside metabolic process"/>
    <property type="evidence" value="ECO:0007669"/>
    <property type="project" value="InterPro"/>
</dbReference>
<dbReference type="AlphaFoldDB" id="A0A1T4Q3F4"/>
<keyword evidence="3" id="KW-1185">Reference proteome</keyword>
<dbReference type="GO" id="GO:0008782">
    <property type="term" value="F:adenosylhomocysteine nucleosidase activity"/>
    <property type="evidence" value="ECO:0007669"/>
    <property type="project" value="TreeGrafter"/>
</dbReference>
<gene>
    <name evidence="2" type="ORF">SAMN02745116_02046</name>
</gene>
<dbReference type="RefSeq" id="WP_078807962.1">
    <property type="nucleotide sequence ID" value="NZ_FUXI01000025.1"/>
</dbReference>
<dbReference type="Gene3D" id="3.40.50.1580">
    <property type="entry name" value="Nucleoside phosphorylase domain"/>
    <property type="match status" value="1"/>
</dbReference>
<proteinExistence type="predicted"/>
<dbReference type="CDD" id="cd09008">
    <property type="entry name" value="MTAN"/>
    <property type="match status" value="1"/>
</dbReference>
<dbReference type="GO" id="GO:0005829">
    <property type="term" value="C:cytosol"/>
    <property type="evidence" value="ECO:0007669"/>
    <property type="project" value="TreeGrafter"/>
</dbReference>
<dbReference type="InterPro" id="IPR000845">
    <property type="entry name" value="Nucleoside_phosphorylase_d"/>
</dbReference>
<dbReference type="GO" id="GO:0019284">
    <property type="term" value="P:L-methionine salvage from S-adenosylmethionine"/>
    <property type="evidence" value="ECO:0007669"/>
    <property type="project" value="TreeGrafter"/>
</dbReference>
<feature type="domain" description="Nucleoside phosphorylase" evidence="1">
    <location>
        <begin position="2"/>
        <end position="202"/>
    </location>
</feature>
<evidence type="ECO:0000313" key="3">
    <source>
        <dbReference type="Proteomes" id="UP000190328"/>
    </source>
</evidence>
<dbReference type="EMBL" id="FUXI01000025">
    <property type="protein sequence ID" value="SJZ98194.1"/>
    <property type="molecule type" value="Genomic_DNA"/>
</dbReference>
<dbReference type="PANTHER" id="PTHR46832">
    <property type="entry name" value="5'-METHYLTHIOADENOSINE/S-ADENOSYLHOMOCYSTEINE NUCLEOSIDASE"/>
    <property type="match status" value="1"/>
</dbReference>
<organism evidence="2 3">
    <name type="scientific">Pilibacter termitis</name>
    <dbReference type="NCBI Taxonomy" id="263852"/>
    <lineage>
        <taxon>Bacteria</taxon>
        <taxon>Bacillati</taxon>
        <taxon>Bacillota</taxon>
        <taxon>Bacilli</taxon>
        <taxon>Lactobacillales</taxon>
        <taxon>Enterococcaceae</taxon>
        <taxon>Pilibacter</taxon>
    </lineage>
</organism>
<dbReference type="GO" id="GO:0008930">
    <property type="term" value="F:methylthioadenosine nucleosidase activity"/>
    <property type="evidence" value="ECO:0007669"/>
    <property type="project" value="TreeGrafter"/>
</dbReference>
<dbReference type="InterPro" id="IPR035994">
    <property type="entry name" value="Nucleoside_phosphorylase_sf"/>
</dbReference>
<evidence type="ECO:0000259" key="1">
    <source>
        <dbReference type="Pfam" id="PF01048"/>
    </source>
</evidence>
<evidence type="ECO:0000313" key="2">
    <source>
        <dbReference type="EMBL" id="SJZ98194.1"/>
    </source>
</evidence>